<dbReference type="EMBL" id="LXQA010116788">
    <property type="protein sequence ID" value="MCI19835.1"/>
    <property type="molecule type" value="Genomic_DNA"/>
</dbReference>
<protein>
    <submittedName>
        <fullName evidence="1">Uncharacterized protein</fullName>
    </submittedName>
</protein>
<evidence type="ECO:0000313" key="2">
    <source>
        <dbReference type="Proteomes" id="UP000265520"/>
    </source>
</evidence>
<accession>A0A392Q9A8</accession>
<dbReference type="Proteomes" id="UP000265520">
    <property type="component" value="Unassembled WGS sequence"/>
</dbReference>
<reference evidence="1 2" key="1">
    <citation type="journal article" date="2018" name="Front. Plant Sci.">
        <title>Red Clover (Trifolium pratense) and Zigzag Clover (T. medium) - A Picture of Genomic Similarities and Differences.</title>
        <authorList>
            <person name="Dluhosova J."/>
            <person name="Istvanek J."/>
            <person name="Nedelnik J."/>
            <person name="Repkova J."/>
        </authorList>
    </citation>
    <scope>NUCLEOTIDE SEQUENCE [LARGE SCALE GENOMIC DNA]</scope>
    <source>
        <strain evidence="2">cv. 10/8</strain>
        <tissue evidence="1">Leaf</tissue>
    </source>
</reference>
<keyword evidence="2" id="KW-1185">Reference proteome</keyword>
<evidence type="ECO:0000313" key="1">
    <source>
        <dbReference type="EMBL" id="MCI19835.1"/>
    </source>
</evidence>
<proteinExistence type="predicted"/>
<name>A0A392Q9A8_9FABA</name>
<comment type="caution">
    <text evidence="1">The sequence shown here is derived from an EMBL/GenBank/DDBJ whole genome shotgun (WGS) entry which is preliminary data.</text>
</comment>
<feature type="non-terminal residue" evidence="1">
    <location>
        <position position="1"/>
    </location>
</feature>
<sequence>SASGNGASGALQSLSVDVGIPHLGFSAWLYFDSGMEASILSMGNAVI</sequence>
<organism evidence="1 2">
    <name type="scientific">Trifolium medium</name>
    <dbReference type="NCBI Taxonomy" id="97028"/>
    <lineage>
        <taxon>Eukaryota</taxon>
        <taxon>Viridiplantae</taxon>
        <taxon>Streptophyta</taxon>
        <taxon>Embryophyta</taxon>
        <taxon>Tracheophyta</taxon>
        <taxon>Spermatophyta</taxon>
        <taxon>Magnoliopsida</taxon>
        <taxon>eudicotyledons</taxon>
        <taxon>Gunneridae</taxon>
        <taxon>Pentapetalae</taxon>
        <taxon>rosids</taxon>
        <taxon>fabids</taxon>
        <taxon>Fabales</taxon>
        <taxon>Fabaceae</taxon>
        <taxon>Papilionoideae</taxon>
        <taxon>50 kb inversion clade</taxon>
        <taxon>NPAAA clade</taxon>
        <taxon>Hologalegina</taxon>
        <taxon>IRL clade</taxon>
        <taxon>Trifolieae</taxon>
        <taxon>Trifolium</taxon>
    </lineage>
</organism>
<dbReference type="AlphaFoldDB" id="A0A392Q9A8"/>